<gene>
    <name evidence="6" type="ORF">QPX42_01245</name>
</gene>
<dbReference type="InterPro" id="IPR050087">
    <property type="entry name" value="AON_synthase_class-II"/>
</dbReference>
<dbReference type="EC" id="2.3.1.47" evidence="2"/>
<evidence type="ECO:0000259" key="5">
    <source>
        <dbReference type="Pfam" id="PF00155"/>
    </source>
</evidence>
<dbReference type="Pfam" id="PF00155">
    <property type="entry name" value="Aminotran_1_2"/>
    <property type="match status" value="1"/>
</dbReference>
<proteinExistence type="predicted"/>
<dbReference type="RefSeq" id="WP_284588793.1">
    <property type="nucleotide sequence ID" value="NZ_JASNUC010000003.1"/>
</dbReference>
<dbReference type="EMBL" id="JASNVH010000002">
    <property type="protein sequence ID" value="MDK4306184.1"/>
    <property type="molecule type" value="Genomic_DNA"/>
</dbReference>
<feature type="domain" description="Aminotransferase class I/classII large" evidence="5">
    <location>
        <begin position="44"/>
        <end position="398"/>
    </location>
</feature>
<organism evidence="6 7">
    <name type="scientific">Corynebacterium pseudodiphtheriticum</name>
    <dbReference type="NCBI Taxonomy" id="37637"/>
    <lineage>
        <taxon>Bacteria</taxon>
        <taxon>Bacillati</taxon>
        <taxon>Actinomycetota</taxon>
        <taxon>Actinomycetes</taxon>
        <taxon>Mycobacteriales</taxon>
        <taxon>Corynebacteriaceae</taxon>
        <taxon>Corynebacterium</taxon>
    </lineage>
</organism>
<reference evidence="6" key="1">
    <citation type="submission" date="2023-05" db="EMBL/GenBank/DDBJ databases">
        <title>Metabolic capabilities are highly conserved among human nasal-associated Corynebacterium species in pangenomic analyses.</title>
        <authorList>
            <person name="Tran T.H."/>
            <person name="Roberts A.Q."/>
            <person name="Escapa I.F."/>
            <person name="Gao W."/>
            <person name="Conlan S."/>
            <person name="Kong H."/>
            <person name="Segre J.A."/>
            <person name="Kelly M.S."/>
            <person name="Lemon K.P."/>
        </authorList>
    </citation>
    <scope>NUCLEOTIDE SEQUENCE</scope>
    <source>
        <strain evidence="6">KPL2773</strain>
    </source>
</reference>
<dbReference type="Proteomes" id="UP001224412">
    <property type="component" value="Unassembled WGS sequence"/>
</dbReference>
<comment type="caution">
    <text evidence="6">The sequence shown here is derived from an EMBL/GenBank/DDBJ whole genome shotgun (WGS) entry which is preliminary data.</text>
</comment>
<dbReference type="GO" id="GO:0030170">
    <property type="term" value="F:pyridoxal phosphate binding"/>
    <property type="evidence" value="ECO:0007669"/>
    <property type="project" value="InterPro"/>
</dbReference>
<evidence type="ECO:0000256" key="3">
    <source>
        <dbReference type="ARBA" id="ARBA00022679"/>
    </source>
</evidence>
<accession>A0AAP4BNG4</accession>
<dbReference type="Gene3D" id="3.40.640.10">
    <property type="entry name" value="Type I PLP-dependent aspartate aminotransferase-like (Major domain)"/>
    <property type="match status" value="1"/>
</dbReference>
<dbReference type="SUPFAM" id="SSF53383">
    <property type="entry name" value="PLP-dependent transferases"/>
    <property type="match status" value="1"/>
</dbReference>
<evidence type="ECO:0000256" key="2">
    <source>
        <dbReference type="ARBA" id="ARBA00013187"/>
    </source>
</evidence>
<dbReference type="InterPro" id="IPR015424">
    <property type="entry name" value="PyrdxlP-dep_Trfase"/>
</dbReference>
<dbReference type="AlphaFoldDB" id="A0AAP4BNG4"/>
<evidence type="ECO:0000313" key="6">
    <source>
        <dbReference type="EMBL" id="MDK4306184.1"/>
    </source>
</evidence>
<comment type="catalytic activity">
    <reaction evidence="4">
        <text>6-carboxyhexanoyl-[ACP] + L-alanine + H(+) = (8S)-8-amino-7-oxononanoate + holo-[ACP] + CO2</text>
        <dbReference type="Rhea" id="RHEA:42288"/>
        <dbReference type="Rhea" id="RHEA-COMP:9685"/>
        <dbReference type="Rhea" id="RHEA-COMP:9955"/>
        <dbReference type="ChEBI" id="CHEBI:15378"/>
        <dbReference type="ChEBI" id="CHEBI:16526"/>
        <dbReference type="ChEBI" id="CHEBI:57972"/>
        <dbReference type="ChEBI" id="CHEBI:64479"/>
        <dbReference type="ChEBI" id="CHEBI:78846"/>
        <dbReference type="ChEBI" id="CHEBI:149468"/>
        <dbReference type="EC" id="2.3.1.47"/>
    </reaction>
</comment>
<dbReference type="InterPro" id="IPR004839">
    <property type="entry name" value="Aminotransferase_I/II_large"/>
</dbReference>
<dbReference type="InterPro" id="IPR015422">
    <property type="entry name" value="PyrdxlP-dep_Trfase_small"/>
</dbReference>
<dbReference type="PANTHER" id="PTHR13693">
    <property type="entry name" value="CLASS II AMINOTRANSFERASE/8-AMINO-7-OXONONANOATE SYNTHASE"/>
    <property type="match status" value="1"/>
</dbReference>
<evidence type="ECO:0000256" key="1">
    <source>
        <dbReference type="ARBA" id="ARBA00001933"/>
    </source>
</evidence>
<dbReference type="InterPro" id="IPR015421">
    <property type="entry name" value="PyrdxlP-dep_Trfase_major"/>
</dbReference>
<dbReference type="GO" id="GO:0008710">
    <property type="term" value="F:8-amino-7-oxononanoate synthase activity"/>
    <property type="evidence" value="ECO:0007669"/>
    <property type="project" value="UniProtKB-EC"/>
</dbReference>
<protein>
    <recommendedName>
        <fullName evidence="2">8-amino-7-oxononanoate synthase</fullName>
        <ecNumber evidence="2">2.3.1.47</ecNumber>
    </recommendedName>
</protein>
<sequence length="417" mass="44837">MNLTELATQRLEKWQQQGLMRTPIEFAGPQTPRAQLKDQPSERILLSSSNYLGLATHPEVIDAARSALEEFGTGSGGSRLTTGSTTWHRRIERELANFVGFEDAVLFATGYQANLSVLQTLAHPDLHIFSDSLNHASLIDGIRLATTSGTKKSIYPHCDYTALEQQLAECTARYKLVVSDGVFSMDGDIADLARLREICTHHDAWLLVDDAHGIGTVGKHGIGSTQVHNTRPDILIVTASKALGAEGGFVACSTPVANLLRNQARGYVYSTACSAANCAAISAALEVIQKPLTQQHPVVRLQQRAAALREITGIRVFDGVDSDSVLFDSAHSGSAHSPIIPLPVGAESAAVRLASELADRGFHIPAIRYPTVARGQAILRATAMATLELADITQFAQTLRDLGWRPPTPAKAISPGR</sequence>
<keyword evidence="3 6" id="KW-0808">Transferase</keyword>
<keyword evidence="6" id="KW-0012">Acyltransferase</keyword>
<name>A0AAP4BNG4_9CORY</name>
<evidence type="ECO:0000256" key="4">
    <source>
        <dbReference type="ARBA" id="ARBA00047715"/>
    </source>
</evidence>
<dbReference type="Gene3D" id="3.90.1150.10">
    <property type="entry name" value="Aspartate Aminotransferase, domain 1"/>
    <property type="match status" value="1"/>
</dbReference>
<evidence type="ECO:0000313" key="7">
    <source>
        <dbReference type="Proteomes" id="UP001224412"/>
    </source>
</evidence>
<comment type="cofactor">
    <cofactor evidence="1">
        <name>pyridoxal 5'-phosphate</name>
        <dbReference type="ChEBI" id="CHEBI:597326"/>
    </cofactor>
</comment>